<name>A0A7J8EK68_ROUAE</name>
<keyword evidence="2" id="KW-0597">Phosphoprotein</keyword>
<evidence type="ECO:0000313" key="8">
    <source>
        <dbReference type="EMBL" id="KAF6435888.1"/>
    </source>
</evidence>
<feature type="region of interest" description="Disordered" evidence="6">
    <location>
        <begin position="1"/>
        <end position="42"/>
    </location>
</feature>
<dbReference type="CDD" id="cd07660">
    <property type="entry name" value="BAR_Arfaptin"/>
    <property type="match status" value="1"/>
</dbReference>
<keyword evidence="9" id="KW-1185">Reference proteome</keyword>
<dbReference type="InterPro" id="IPR027267">
    <property type="entry name" value="AH/BAR_dom_sf"/>
</dbReference>
<dbReference type="GO" id="GO:0034315">
    <property type="term" value="P:regulation of Arp2/3 complex-mediated actin nucleation"/>
    <property type="evidence" value="ECO:0007669"/>
    <property type="project" value="TreeGrafter"/>
</dbReference>
<evidence type="ECO:0000256" key="4">
    <source>
        <dbReference type="ARBA" id="ARBA00023136"/>
    </source>
</evidence>
<keyword evidence="5" id="KW-0175">Coiled coil</keyword>
<keyword evidence="3" id="KW-0333">Golgi apparatus</keyword>
<accession>A0A7J8EK68</accession>
<evidence type="ECO:0000259" key="7">
    <source>
        <dbReference type="PROSITE" id="PS50870"/>
    </source>
</evidence>
<dbReference type="PROSITE" id="PS50870">
    <property type="entry name" value="AH"/>
    <property type="match status" value="1"/>
</dbReference>
<comment type="subcellular location">
    <subcellularLocation>
        <location evidence="1">Golgi apparatus</location>
        <location evidence="1">trans-Golgi network membrane</location>
    </subcellularLocation>
</comment>
<organism evidence="8 9">
    <name type="scientific">Rousettus aegyptiacus</name>
    <name type="common">Egyptian fruit bat</name>
    <name type="synonym">Pteropus aegyptiacus</name>
    <dbReference type="NCBI Taxonomy" id="9407"/>
    <lineage>
        <taxon>Eukaryota</taxon>
        <taxon>Metazoa</taxon>
        <taxon>Chordata</taxon>
        <taxon>Craniata</taxon>
        <taxon>Vertebrata</taxon>
        <taxon>Euteleostomi</taxon>
        <taxon>Mammalia</taxon>
        <taxon>Eutheria</taxon>
        <taxon>Laurasiatheria</taxon>
        <taxon>Chiroptera</taxon>
        <taxon>Yinpterochiroptera</taxon>
        <taxon>Pteropodoidea</taxon>
        <taxon>Pteropodidae</taxon>
        <taxon>Rousettinae</taxon>
        <taxon>Rousettus</taxon>
    </lineage>
</organism>
<evidence type="ECO:0000256" key="1">
    <source>
        <dbReference type="ARBA" id="ARBA00004198"/>
    </source>
</evidence>
<dbReference type="Gene3D" id="1.20.1270.60">
    <property type="entry name" value="Arfaptin homology (AH) domain/BAR domain"/>
    <property type="match status" value="1"/>
</dbReference>
<feature type="domain" description="AH" evidence="7">
    <location>
        <begin position="120"/>
        <end position="320"/>
    </location>
</feature>
<dbReference type="KEGG" id="ray:107521500"/>
<dbReference type="GO" id="GO:0032588">
    <property type="term" value="C:trans-Golgi network membrane"/>
    <property type="evidence" value="ECO:0007669"/>
    <property type="project" value="UniProtKB-ARBA"/>
</dbReference>
<dbReference type="GO" id="GO:0006886">
    <property type="term" value="P:intracellular protein transport"/>
    <property type="evidence" value="ECO:0007669"/>
    <property type="project" value="TreeGrafter"/>
</dbReference>
<evidence type="ECO:0000256" key="3">
    <source>
        <dbReference type="ARBA" id="ARBA00023034"/>
    </source>
</evidence>
<dbReference type="SMART" id="SM01015">
    <property type="entry name" value="Arfaptin"/>
    <property type="match status" value="1"/>
</dbReference>
<evidence type="ECO:0000256" key="2">
    <source>
        <dbReference type="ARBA" id="ARBA00022553"/>
    </source>
</evidence>
<feature type="coiled-coil region" evidence="5">
    <location>
        <begin position="227"/>
        <end position="288"/>
    </location>
</feature>
<dbReference type="OrthoDB" id="9994780at2759"/>
<dbReference type="EMBL" id="JACASE010000009">
    <property type="protein sequence ID" value="KAF6435888.1"/>
    <property type="molecule type" value="Genomic_DNA"/>
</dbReference>
<dbReference type="PANTHER" id="PTHR12141">
    <property type="entry name" value="ARFAPTIN-RELATED"/>
    <property type="match status" value="1"/>
</dbReference>
<dbReference type="InterPro" id="IPR010504">
    <property type="entry name" value="AH_dom"/>
</dbReference>
<dbReference type="FunFam" id="1.20.1270.60:FF:000003">
    <property type="entry name" value="arfaptin-2 isoform X1"/>
    <property type="match status" value="1"/>
</dbReference>
<dbReference type="GO" id="GO:0005829">
    <property type="term" value="C:cytosol"/>
    <property type="evidence" value="ECO:0007669"/>
    <property type="project" value="UniProtKB-ARBA"/>
</dbReference>
<dbReference type="PANTHER" id="PTHR12141:SF4">
    <property type="entry name" value="ARFAPTIN-1"/>
    <property type="match status" value="1"/>
</dbReference>
<evidence type="ECO:0000256" key="5">
    <source>
        <dbReference type="SAM" id="Coils"/>
    </source>
</evidence>
<dbReference type="SUPFAM" id="SSF103657">
    <property type="entry name" value="BAR/IMD domain-like"/>
    <property type="match status" value="1"/>
</dbReference>
<comment type="caution">
    <text evidence="8">The sequence shown here is derived from an EMBL/GenBank/DDBJ whole genome shotgun (WGS) entry which is preliminary data.</text>
</comment>
<dbReference type="GO" id="GO:0019904">
    <property type="term" value="F:protein domain specific binding"/>
    <property type="evidence" value="ECO:0007669"/>
    <property type="project" value="InterPro"/>
</dbReference>
<reference evidence="8 9" key="1">
    <citation type="journal article" date="2020" name="Nature">
        <title>Six reference-quality genomes reveal evolution of bat adaptations.</title>
        <authorList>
            <person name="Jebb D."/>
            <person name="Huang Z."/>
            <person name="Pippel M."/>
            <person name="Hughes G.M."/>
            <person name="Lavrichenko K."/>
            <person name="Devanna P."/>
            <person name="Winkler S."/>
            <person name="Jermiin L.S."/>
            <person name="Skirmuntt E.C."/>
            <person name="Katzourakis A."/>
            <person name="Burkitt-Gray L."/>
            <person name="Ray D.A."/>
            <person name="Sullivan K.A.M."/>
            <person name="Roscito J.G."/>
            <person name="Kirilenko B.M."/>
            <person name="Davalos L.M."/>
            <person name="Corthals A.P."/>
            <person name="Power M.L."/>
            <person name="Jones G."/>
            <person name="Ransome R.D."/>
            <person name="Dechmann D.K.N."/>
            <person name="Locatelli A.G."/>
            <person name="Puechmaille S.J."/>
            <person name="Fedrigo O."/>
            <person name="Jarvis E.D."/>
            <person name="Hiller M."/>
            <person name="Vernes S.C."/>
            <person name="Myers E.W."/>
            <person name="Teeling E.C."/>
        </authorList>
    </citation>
    <scope>NUCLEOTIDE SEQUENCE [LARGE SCALE GENOMIC DNA]</scope>
    <source>
        <strain evidence="8">MRouAeg1</strain>
        <tissue evidence="8">Muscle</tissue>
    </source>
</reference>
<dbReference type="Proteomes" id="UP000593571">
    <property type="component" value="Unassembled WGS sequence"/>
</dbReference>
<gene>
    <name evidence="8" type="ORF">HJG63_012599</name>
</gene>
<evidence type="ECO:0000256" key="6">
    <source>
        <dbReference type="SAM" id="MobiDB-lite"/>
    </source>
</evidence>
<proteinExistence type="predicted"/>
<feature type="compositionally biased region" description="Basic and acidic residues" evidence="6">
    <location>
        <begin position="1"/>
        <end position="14"/>
    </location>
</feature>
<dbReference type="AlphaFoldDB" id="A0A7J8EK68"/>
<protein>
    <recommendedName>
        <fullName evidence="7">AH domain-containing protein</fullName>
    </recommendedName>
</protein>
<evidence type="ECO:0000313" key="9">
    <source>
        <dbReference type="Proteomes" id="UP000593571"/>
    </source>
</evidence>
<keyword evidence="4" id="KW-0472">Membrane</keyword>
<dbReference type="GO" id="GO:0070273">
    <property type="term" value="F:phosphatidylinositol-4-phosphate binding"/>
    <property type="evidence" value="ECO:0007669"/>
    <property type="project" value="UniProtKB-ARBA"/>
</dbReference>
<dbReference type="InterPro" id="IPR030798">
    <property type="entry name" value="Arfaptin_fam"/>
</dbReference>
<dbReference type="Pfam" id="PF06456">
    <property type="entry name" value="Arfaptin"/>
    <property type="match status" value="1"/>
</dbReference>
<sequence length="339" mass="38853">MAAARMPREGRAQQRDNGSCPHFYLGKSSPSSPHPEARQLSPSQCVPGAFEAAAPALECRARESISDCWITPNKCGTITIENEITNPMTEKLELALKWSLNKYKYTRQLISEKLGHGSRTVDLELDYQIDILKDNKKKYNNILRLAQMFSSHLFHMVHIQKQLGNAFGDLSLKSLELQKEFGRNADTQKMVAKNGEILCVAINSFIENVNTLVNKTIKDTLLTVKQYETARIEYDAYRTDLEELNRGPLGPHSLPKIEESKLLFQTYKEKYEQLRNDVIIKLKFLEENKVKVLRSQLILFHNAIYAYSTGNQTQLEEILAQFHIKVKPGEKATPWFDEY</sequence>